<feature type="compositionally biased region" description="Low complexity" evidence="1">
    <location>
        <begin position="1152"/>
        <end position="1164"/>
    </location>
</feature>
<feature type="compositionally biased region" description="Pro residues" evidence="1">
    <location>
        <begin position="701"/>
        <end position="713"/>
    </location>
</feature>
<evidence type="ECO:0000256" key="1">
    <source>
        <dbReference type="SAM" id="MobiDB-lite"/>
    </source>
</evidence>
<comment type="caution">
    <text evidence="2">The sequence shown here is derived from an EMBL/GenBank/DDBJ whole genome shotgun (WGS) entry which is preliminary data.</text>
</comment>
<reference evidence="2 3" key="1">
    <citation type="submission" date="2019-03" db="EMBL/GenBank/DDBJ databases">
        <title>Rhodosporidium diobovatum UCD-FST 08-225 genome sequencing, assembly, and annotation.</title>
        <authorList>
            <person name="Fakankun I.U."/>
            <person name="Fristensky B."/>
            <person name="Levin D.B."/>
        </authorList>
    </citation>
    <scope>NUCLEOTIDE SEQUENCE [LARGE SCALE GENOMIC DNA]</scope>
    <source>
        <strain evidence="2 3">UCD-FST 08-225</strain>
    </source>
</reference>
<name>A0A5C5FYV0_9BASI</name>
<protein>
    <recommendedName>
        <fullName evidence="4">Arrestin C-terminal-like domain-containing protein</fullName>
    </recommendedName>
</protein>
<accession>A0A5C5FYV0</accession>
<evidence type="ECO:0000313" key="3">
    <source>
        <dbReference type="Proteomes" id="UP000311382"/>
    </source>
</evidence>
<dbReference type="AlphaFoldDB" id="A0A5C5FYV0"/>
<dbReference type="EMBL" id="SOZI01000043">
    <property type="protein sequence ID" value="TNY21466.1"/>
    <property type="molecule type" value="Genomic_DNA"/>
</dbReference>
<feature type="compositionally biased region" description="Polar residues" evidence="1">
    <location>
        <begin position="587"/>
        <end position="598"/>
    </location>
</feature>
<feature type="compositionally biased region" description="Basic and acidic residues" evidence="1">
    <location>
        <begin position="1171"/>
        <end position="1201"/>
    </location>
</feature>
<feature type="region of interest" description="Disordered" evidence="1">
    <location>
        <begin position="1"/>
        <end position="46"/>
    </location>
</feature>
<feature type="region of interest" description="Disordered" evidence="1">
    <location>
        <begin position="83"/>
        <end position="103"/>
    </location>
</feature>
<feature type="compositionally biased region" description="Basic and acidic residues" evidence="1">
    <location>
        <begin position="811"/>
        <end position="988"/>
    </location>
</feature>
<dbReference type="PANTHER" id="PTHR36419:SF1">
    <property type="entry name" value="RHO1 GEF LOCALIZING PROTEIN 1"/>
    <property type="match status" value="1"/>
</dbReference>
<feature type="compositionally biased region" description="Low complexity" evidence="1">
    <location>
        <begin position="546"/>
        <end position="559"/>
    </location>
</feature>
<evidence type="ECO:0000313" key="2">
    <source>
        <dbReference type="EMBL" id="TNY21466.1"/>
    </source>
</evidence>
<keyword evidence="3" id="KW-1185">Reference proteome</keyword>
<feature type="compositionally biased region" description="Pro residues" evidence="1">
    <location>
        <begin position="1140"/>
        <end position="1149"/>
    </location>
</feature>
<dbReference type="GO" id="GO:0000917">
    <property type="term" value="P:division septum assembly"/>
    <property type="evidence" value="ECO:0007669"/>
    <property type="project" value="TreeGrafter"/>
</dbReference>
<feature type="region of interest" description="Disordered" evidence="1">
    <location>
        <begin position="531"/>
        <end position="662"/>
    </location>
</feature>
<gene>
    <name evidence="2" type="ORF">DMC30DRAFT_394948</name>
</gene>
<dbReference type="InterPro" id="IPR053060">
    <property type="entry name" value="Cytokinesis_Signaling_Reg"/>
</dbReference>
<feature type="compositionally biased region" description="Low complexity" evidence="1">
    <location>
        <begin position="1225"/>
        <end position="1235"/>
    </location>
</feature>
<dbReference type="GO" id="GO:0000935">
    <property type="term" value="C:division septum"/>
    <property type="evidence" value="ECO:0007669"/>
    <property type="project" value="TreeGrafter"/>
</dbReference>
<feature type="region of interest" description="Disordered" evidence="1">
    <location>
        <begin position="684"/>
        <end position="719"/>
    </location>
</feature>
<feature type="compositionally biased region" description="Basic and acidic residues" evidence="1">
    <location>
        <begin position="571"/>
        <end position="586"/>
    </location>
</feature>
<organism evidence="2 3">
    <name type="scientific">Rhodotorula diobovata</name>
    <dbReference type="NCBI Taxonomy" id="5288"/>
    <lineage>
        <taxon>Eukaryota</taxon>
        <taxon>Fungi</taxon>
        <taxon>Dikarya</taxon>
        <taxon>Basidiomycota</taxon>
        <taxon>Pucciniomycotina</taxon>
        <taxon>Microbotryomycetes</taxon>
        <taxon>Sporidiobolales</taxon>
        <taxon>Sporidiobolaceae</taxon>
        <taxon>Rhodotorula</taxon>
    </lineage>
</organism>
<dbReference type="OrthoDB" id="4001642at2759"/>
<evidence type="ECO:0008006" key="4">
    <source>
        <dbReference type="Google" id="ProtNLM"/>
    </source>
</evidence>
<feature type="region of interest" description="Disordered" evidence="1">
    <location>
        <begin position="811"/>
        <end position="1238"/>
    </location>
</feature>
<feature type="compositionally biased region" description="Basic and acidic residues" evidence="1">
    <location>
        <begin position="632"/>
        <end position="641"/>
    </location>
</feature>
<dbReference type="Proteomes" id="UP000311382">
    <property type="component" value="Unassembled WGS sequence"/>
</dbReference>
<sequence length="1257" mass="137768">MSNQQPRITLRPPPHRDYLQGYPGIPPSDPSTDAAPRPDPLLPLPHVLRPQAHLSGTVEVRAPVKGAIRARWLSVELEKIETVPAPPNSDPASKAKPADPGRKEGRYVELIGVGPNKLWEAGVSEGADVPKPRIADTPRKKGGFKGIFSKSSKVPVHDDDDNDDGFDFIPDGNYPFSIPLPEGLPPTVEVDAKYSGVAYQIVASLCIKGKKGLLKNAPKSTIVIASAAILLHKADILPTWPVYQPILPTPLPPKLPWAAPPGELTVGETRESRLAIRRPDGTAGEVWMKATREGLAFGPGDAVRVFVQVGWGGERPIKLTRLDTVLRETLVYRHPSTSHHSYNVCAPPKVTSLFTANASVSPDPDNPTAFAVLYENEPVAFDLTGIVPNGHTRVTVRTAKHVDVAYHLKIRAMIEGGDEIAVDNWPVLIGNCDSRTAKGIMRDIGWVEGLCDRGGLASTPSVHGPLQHEVEPQPGLQHVSSSLAPAINTAPERPQIEELPPAPSPIASYQDAALEKSRLLKSTYGTNGSTFHVANPSSNDESRYVPSSASSPSLPAPAAIRTSFAPLPSAEEEKRNYYEQATRQRDTLQSSARGTDSFSAPSPASADHRYSDSLHSPSVEEDPVSLQRAAIVHRESRDELSRPVPARAETDRTGLRSSQYVESGPTFATAHLAPTRSNTIMALSGSDVSVSPPSVAAAPPHAEPTPPPPPPREQPTSPAALLGRSLTTAEAEKRRLFLDAKEMARKRQEEARLELERQNQALAELEFEEAQLAYEARLIAEAEEERREVERLAREAFEADRLERIRRDEERWRREEEERQAQARHEMEEKRRRAEEAMKEELRRFEAHHAEAERARAAEIERQAEERKREDDAKRAMAEEMRRLDEERAREEQERKSAAARKVEMERQRADAERRRQEGEQARLADLARRQAAEAAEAQRRFAEEERLAQVRAEEEERAQRRYEEEERQRLRHDEDERRRAHEAEARRVQQSSEGSSAYGHSEAYSVSAFPSPPPNGRTTSYGSGVHRAPSVASFAPSTSAANATAEFYAQAIGQQTGLSDEKARYLAQLRERRAHVASPGPYGSPSPQRSYQDAAALQPAYPQGAGYPRAPQPQPPVHPLCNAPAPTRQDSYMSNAAPNAPPKPPLPPHTASSASVDAPGSSSTTPYKTAAEEKEEAAARRRAEDAAAAARRREEDDRGKQPAAPPPAAAPEDDEAPPSYPVPAQGGSSSSAAAEKAELERCALASLSGRLPFTRR</sequence>
<proteinExistence type="predicted"/>
<dbReference type="PANTHER" id="PTHR36419">
    <property type="entry name" value="ARRESTIN FAMILY PROTEIN 1"/>
    <property type="match status" value="1"/>
</dbReference>
<feature type="compositionally biased region" description="Low complexity" evidence="1">
    <location>
        <begin position="688"/>
        <end position="700"/>
    </location>
</feature>